<feature type="transmembrane region" description="Helical" evidence="1">
    <location>
        <begin position="21"/>
        <end position="44"/>
    </location>
</feature>
<evidence type="ECO:0000256" key="1">
    <source>
        <dbReference type="SAM" id="Phobius"/>
    </source>
</evidence>
<accession>A0A1J5S042</accession>
<organism evidence="2">
    <name type="scientific">mine drainage metagenome</name>
    <dbReference type="NCBI Taxonomy" id="410659"/>
    <lineage>
        <taxon>unclassified sequences</taxon>
        <taxon>metagenomes</taxon>
        <taxon>ecological metagenomes</taxon>
    </lineage>
</organism>
<protein>
    <submittedName>
        <fullName evidence="2">Uncharacterized protein</fullName>
    </submittedName>
</protein>
<evidence type="ECO:0000313" key="2">
    <source>
        <dbReference type="EMBL" id="OIQ93717.1"/>
    </source>
</evidence>
<dbReference type="AlphaFoldDB" id="A0A1J5S042"/>
<comment type="caution">
    <text evidence="2">The sequence shown here is derived from an EMBL/GenBank/DDBJ whole genome shotgun (WGS) entry which is preliminary data.</text>
</comment>
<name>A0A1J5S042_9ZZZZ</name>
<keyword evidence="1" id="KW-1133">Transmembrane helix</keyword>
<dbReference type="EMBL" id="MLJW01000201">
    <property type="protein sequence ID" value="OIQ93717.1"/>
    <property type="molecule type" value="Genomic_DNA"/>
</dbReference>
<gene>
    <name evidence="2" type="ORF">GALL_243080</name>
</gene>
<sequence>MGASATEATRVCMGDNMPLKLFHLLDGLAVALGGLMLMAVFMSLSPAEAATGLSGLVPPESHPFLGFFGLTLATLPASRRLVRHALAPAHEMREYQAMGQALQRIALLQRVQAGNLYLTHLDDDGILNVFHGVDGLWDWLGPVYDDAALRAQLHPQLRTRLEAFSRPLNAAAGSAASPSAPRF</sequence>
<keyword evidence="1" id="KW-0472">Membrane</keyword>
<reference evidence="2" key="1">
    <citation type="submission" date="2016-10" db="EMBL/GenBank/DDBJ databases">
        <title>Sequence of Gallionella enrichment culture.</title>
        <authorList>
            <person name="Poehlein A."/>
            <person name="Muehling M."/>
            <person name="Daniel R."/>
        </authorList>
    </citation>
    <scope>NUCLEOTIDE SEQUENCE</scope>
</reference>
<proteinExistence type="predicted"/>
<keyword evidence="1" id="KW-0812">Transmembrane</keyword>